<proteinExistence type="predicted"/>
<dbReference type="InterPro" id="IPR014755">
    <property type="entry name" value="Cu-Rt/internalin_Ig-like"/>
</dbReference>
<accession>A0A382ZMU4</accession>
<feature type="domain" description="SbsA Ig-like" evidence="3">
    <location>
        <begin position="5"/>
        <end position="111"/>
    </location>
</feature>
<evidence type="ECO:0000256" key="2">
    <source>
        <dbReference type="SAM" id="MobiDB-lite"/>
    </source>
</evidence>
<organism evidence="4">
    <name type="scientific">marine metagenome</name>
    <dbReference type="NCBI Taxonomy" id="408172"/>
    <lineage>
        <taxon>unclassified sequences</taxon>
        <taxon>metagenomes</taxon>
        <taxon>ecological metagenomes</taxon>
    </lineage>
</organism>
<evidence type="ECO:0000256" key="1">
    <source>
        <dbReference type="ARBA" id="ARBA00022729"/>
    </source>
</evidence>
<name>A0A382ZMU4_9ZZZZ</name>
<evidence type="ECO:0000259" key="3">
    <source>
        <dbReference type="Pfam" id="PF13205"/>
    </source>
</evidence>
<evidence type="ECO:0000313" key="4">
    <source>
        <dbReference type="EMBL" id="SVD96802.1"/>
    </source>
</evidence>
<keyword evidence="1" id="KW-0732">Signal</keyword>
<feature type="region of interest" description="Disordered" evidence="2">
    <location>
        <begin position="92"/>
        <end position="114"/>
    </location>
</feature>
<gene>
    <name evidence="4" type="ORF">METZ01_LOCUS449656</name>
</gene>
<dbReference type="Pfam" id="PF13205">
    <property type="entry name" value="Big_5"/>
    <property type="match status" value="1"/>
</dbReference>
<feature type="compositionally biased region" description="Polar residues" evidence="2">
    <location>
        <begin position="97"/>
        <end position="114"/>
    </location>
</feature>
<reference evidence="4" key="1">
    <citation type="submission" date="2018-05" db="EMBL/GenBank/DDBJ databases">
        <authorList>
            <person name="Lanie J.A."/>
            <person name="Ng W.-L."/>
            <person name="Kazmierczak K.M."/>
            <person name="Andrzejewski T.M."/>
            <person name="Davidsen T.M."/>
            <person name="Wayne K.J."/>
            <person name="Tettelin H."/>
            <person name="Glass J.I."/>
            <person name="Rusch D."/>
            <person name="Podicherti R."/>
            <person name="Tsui H.-C.T."/>
            <person name="Winkler M.E."/>
        </authorList>
    </citation>
    <scope>NUCLEOTIDE SEQUENCE</scope>
</reference>
<feature type="non-terminal residue" evidence="4">
    <location>
        <position position="1"/>
    </location>
</feature>
<dbReference type="InterPro" id="IPR032812">
    <property type="entry name" value="SbsA_Ig"/>
</dbReference>
<protein>
    <recommendedName>
        <fullName evidence="3">SbsA Ig-like domain-containing protein</fullName>
    </recommendedName>
</protein>
<dbReference type="Gene3D" id="2.60.40.1220">
    <property type="match status" value="1"/>
</dbReference>
<sequence>TVDSTNLGVNFAVDDNITITFSEAMDPDTITTNTGDTQCSGNILVSKDNFATNGCVRMSSDDPETSNNKTFTLDPFNNLSLKESYKLRITTDVKDPSGNNLESTYETTFSTPDD</sequence>
<dbReference type="AlphaFoldDB" id="A0A382ZMU4"/>
<dbReference type="EMBL" id="UINC01185211">
    <property type="protein sequence ID" value="SVD96802.1"/>
    <property type="molecule type" value="Genomic_DNA"/>
</dbReference>